<organism evidence="2 3">
    <name type="scientific">Streptomyces marincola</name>
    <dbReference type="NCBI Taxonomy" id="2878388"/>
    <lineage>
        <taxon>Bacteria</taxon>
        <taxon>Bacillati</taxon>
        <taxon>Actinomycetota</taxon>
        <taxon>Actinomycetes</taxon>
        <taxon>Kitasatosporales</taxon>
        <taxon>Streptomycetaceae</taxon>
        <taxon>Streptomyces</taxon>
    </lineage>
</organism>
<feature type="region of interest" description="Disordered" evidence="1">
    <location>
        <begin position="34"/>
        <end position="66"/>
    </location>
</feature>
<keyword evidence="3" id="KW-1185">Reference proteome</keyword>
<name>A0A1W7D0Q1_9ACTN</name>
<dbReference type="KEGG" id="smao:CAG99_18730"/>
<proteinExistence type="predicted"/>
<dbReference type="EMBL" id="CP021121">
    <property type="protein sequence ID" value="ARQ70606.1"/>
    <property type="molecule type" value="Genomic_DNA"/>
</dbReference>
<sequence>MLFPDQRRLLLHIDRLDLHVIALAQALIPPAPAVDATMAPSAGGEVSSPPGPGDEQSSPERAGAGR</sequence>
<dbReference type="AlphaFoldDB" id="A0A1W7D0Q1"/>
<reference evidence="2 3" key="1">
    <citation type="submission" date="2017-05" db="EMBL/GenBank/DDBJ databases">
        <title>Complete genome sequence of Streptomyces sp. SCSIO 03032 revealed the diverse biosynthetic pathways for its bioactive secondary metabolites.</title>
        <authorList>
            <person name="Ma L."/>
            <person name="Zhu Y."/>
            <person name="Zhang W."/>
            <person name="Zhang G."/>
            <person name="Tian X."/>
            <person name="Zhang S."/>
            <person name="Zhang C."/>
        </authorList>
    </citation>
    <scope>NUCLEOTIDE SEQUENCE [LARGE SCALE GENOMIC DNA]</scope>
    <source>
        <strain evidence="2 3">SCSIO 03032</strain>
    </source>
</reference>
<evidence type="ECO:0000313" key="2">
    <source>
        <dbReference type="EMBL" id="ARQ70606.1"/>
    </source>
</evidence>
<evidence type="ECO:0000313" key="3">
    <source>
        <dbReference type="Proteomes" id="UP000194218"/>
    </source>
</evidence>
<dbReference type="RefSeq" id="WP_086160455.1">
    <property type="nucleotide sequence ID" value="NZ_CP021121.1"/>
</dbReference>
<evidence type="ECO:0000256" key="1">
    <source>
        <dbReference type="SAM" id="MobiDB-lite"/>
    </source>
</evidence>
<accession>A0A1W7D0Q1</accession>
<protein>
    <submittedName>
        <fullName evidence="2">Uncharacterized protein</fullName>
    </submittedName>
</protein>
<gene>
    <name evidence="2" type="ORF">CAG99_18730</name>
</gene>
<dbReference type="Proteomes" id="UP000194218">
    <property type="component" value="Chromosome"/>
</dbReference>